<dbReference type="Pfam" id="PF00144">
    <property type="entry name" value="Beta-lactamase"/>
    <property type="match status" value="1"/>
</dbReference>
<dbReference type="InterPro" id="IPR050491">
    <property type="entry name" value="AmpC-like"/>
</dbReference>
<organism evidence="3 4">
    <name type="scientific">Cladonia borealis</name>
    <dbReference type="NCBI Taxonomy" id="184061"/>
    <lineage>
        <taxon>Eukaryota</taxon>
        <taxon>Fungi</taxon>
        <taxon>Dikarya</taxon>
        <taxon>Ascomycota</taxon>
        <taxon>Pezizomycotina</taxon>
        <taxon>Lecanoromycetes</taxon>
        <taxon>OSLEUM clade</taxon>
        <taxon>Lecanoromycetidae</taxon>
        <taxon>Lecanorales</taxon>
        <taxon>Lecanorineae</taxon>
        <taxon>Cladoniaceae</taxon>
        <taxon>Cladonia</taxon>
    </lineage>
</organism>
<dbReference type="InterPro" id="IPR001466">
    <property type="entry name" value="Beta-lactam-related"/>
</dbReference>
<dbReference type="Gene3D" id="3.40.710.10">
    <property type="entry name" value="DD-peptidase/beta-lactamase superfamily"/>
    <property type="match status" value="1"/>
</dbReference>
<evidence type="ECO:0000313" key="4">
    <source>
        <dbReference type="Proteomes" id="UP001166286"/>
    </source>
</evidence>
<sequence>MDHDNAVFERLQTVLPVIELIRKTFQCSSVSLRVLHQVRTPLVKGFVHANQGALRAPDGNTIYCFGSCTKALTAVALGLLVESGHVDWDTRVIEYLPEFTATHSPEAGENAALRTLLSHSTGFAPLLFAMISKNGAIVPRREDVVHLCSKVPFSARLRSGWKYNNWLYALAARSIEIRSADLWQSQIHQILEALGMSRSFTTSSDDENIAHGYKVFNDGRMSEDGLPLLEGGDAIDGSALLDPASPWMKDDFETVRSPSVASVETESSQGLTTDAFLKALQTATQPQFPLAKDPRQPYGLGLFSFNLPTCEIITITNAHAPGIMNSYTIGADSSSMLAVGHTGDLGSFTNAYWTFPETESAIIVMTNASST</sequence>
<comment type="similarity">
    <text evidence="1">Belongs to the peptidase S12 family.</text>
</comment>
<dbReference type="InterPro" id="IPR012338">
    <property type="entry name" value="Beta-lactam/transpept-like"/>
</dbReference>
<keyword evidence="4" id="KW-1185">Reference proteome</keyword>
<evidence type="ECO:0000313" key="3">
    <source>
        <dbReference type="EMBL" id="KAK0511174.1"/>
    </source>
</evidence>
<protein>
    <recommendedName>
        <fullName evidence="2">Beta-lactamase-related domain-containing protein</fullName>
    </recommendedName>
</protein>
<comment type="caution">
    <text evidence="3">The sequence shown here is derived from an EMBL/GenBank/DDBJ whole genome shotgun (WGS) entry which is preliminary data.</text>
</comment>
<evidence type="ECO:0000259" key="2">
    <source>
        <dbReference type="Pfam" id="PF00144"/>
    </source>
</evidence>
<evidence type="ECO:0000256" key="1">
    <source>
        <dbReference type="ARBA" id="ARBA00038215"/>
    </source>
</evidence>
<feature type="domain" description="Beta-lactamase-related" evidence="2">
    <location>
        <begin position="25"/>
        <end position="369"/>
    </location>
</feature>
<dbReference type="PANTHER" id="PTHR46825">
    <property type="entry name" value="D-ALANYL-D-ALANINE-CARBOXYPEPTIDASE/ENDOPEPTIDASE AMPH"/>
    <property type="match status" value="1"/>
</dbReference>
<dbReference type="EMBL" id="JAFEKC020000014">
    <property type="protein sequence ID" value="KAK0511174.1"/>
    <property type="molecule type" value="Genomic_DNA"/>
</dbReference>
<reference evidence="3" key="1">
    <citation type="submission" date="2023-03" db="EMBL/GenBank/DDBJ databases">
        <title>Complete genome of Cladonia borealis.</title>
        <authorList>
            <person name="Park H."/>
        </authorList>
    </citation>
    <scope>NUCLEOTIDE SEQUENCE</scope>
    <source>
        <strain evidence="3">ANT050790</strain>
    </source>
</reference>
<dbReference type="Proteomes" id="UP001166286">
    <property type="component" value="Unassembled WGS sequence"/>
</dbReference>
<dbReference type="SUPFAM" id="SSF56601">
    <property type="entry name" value="beta-lactamase/transpeptidase-like"/>
    <property type="match status" value="1"/>
</dbReference>
<gene>
    <name evidence="3" type="ORF">JMJ35_006726</name>
</gene>
<accession>A0AA39R057</accession>
<name>A0AA39R057_9LECA</name>
<dbReference type="PANTHER" id="PTHR46825:SF14">
    <property type="entry name" value="BETA-LACTAMASE-RELATED DOMAIN-CONTAINING PROTEIN"/>
    <property type="match status" value="1"/>
</dbReference>
<proteinExistence type="inferred from homology"/>
<dbReference type="AlphaFoldDB" id="A0AA39R057"/>